<dbReference type="AlphaFoldDB" id="A0A840EVL8"/>
<evidence type="ECO:0000313" key="4">
    <source>
        <dbReference type="EMBL" id="MBB4135712.1"/>
    </source>
</evidence>
<dbReference type="EMBL" id="JACIFP010000001">
    <property type="protein sequence ID" value="MBB4135712.1"/>
    <property type="molecule type" value="Genomic_DNA"/>
</dbReference>
<dbReference type="Pfam" id="PF13556">
    <property type="entry name" value="HTH_30"/>
    <property type="match status" value="1"/>
</dbReference>
<evidence type="ECO:0000256" key="1">
    <source>
        <dbReference type="ARBA" id="ARBA00006754"/>
    </source>
</evidence>
<evidence type="ECO:0000259" key="3">
    <source>
        <dbReference type="Pfam" id="PF17853"/>
    </source>
</evidence>
<reference evidence="4 5" key="1">
    <citation type="submission" date="2020-08" db="EMBL/GenBank/DDBJ databases">
        <title>Sequencing the genomes of 1000 actinobacteria strains.</title>
        <authorList>
            <person name="Klenk H.-P."/>
        </authorList>
    </citation>
    <scope>NUCLEOTIDE SEQUENCE [LARGE SCALE GENOMIC DNA]</scope>
    <source>
        <strain evidence="4 5">DSM 45298</strain>
    </source>
</reference>
<dbReference type="PANTHER" id="PTHR33744">
    <property type="entry name" value="CARBOHYDRATE DIACID REGULATOR"/>
    <property type="match status" value="1"/>
</dbReference>
<proteinExistence type="inferred from homology"/>
<accession>A0A840EVL8</accession>
<comment type="caution">
    <text evidence="4">The sequence shown here is derived from an EMBL/GenBank/DDBJ whole genome shotgun (WGS) entry which is preliminary data.</text>
</comment>
<sequence>MNAHPVDSGVSPAVAELIRDGVRAILEAPPEWIDEINSAVTDGAGMEAIAGDEALLTVALEINAGNLAHWAASNMADPGARVPVAITDHTRTYIRDLARRGLDSRALDSFRTAQNVAWRLWMEICFSLTDDATVLRELLEVTSASIAAFIDDTVHELAELIDLARTELAGDTHAERRAAVALVLEGAPIAQERAESQLRYRLDGPHTAMVVFGDAETGPDDVETVCAAVMEASGVSGRLTVMAGASELWVWLPCREVRAEGAVADHRGVRIAVGSAGDGREGFRRSHFEALTVRRLLARSSGARRTAHFDQARLVALLGEDDLAARGFVDATLGELRHADADVLECVRTWFGAGCNASVTASRLYTHRNTVLRRLARADALLPRPLPTNAVHVAAALELSAWLD</sequence>
<gene>
    <name evidence="4" type="ORF">BKA16_002264</name>
</gene>
<evidence type="ECO:0000259" key="2">
    <source>
        <dbReference type="Pfam" id="PF13556"/>
    </source>
</evidence>
<dbReference type="Proteomes" id="UP000551501">
    <property type="component" value="Unassembled WGS sequence"/>
</dbReference>
<name>A0A840EVL8_9ACTN</name>
<keyword evidence="5" id="KW-1185">Reference proteome</keyword>
<dbReference type="InterPro" id="IPR041522">
    <property type="entry name" value="CdaR_GGDEF"/>
</dbReference>
<dbReference type="GO" id="GO:0003677">
    <property type="term" value="F:DNA binding"/>
    <property type="evidence" value="ECO:0007669"/>
    <property type="project" value="UniProtKB-KW"/>
</dbReference>
<dbReference type="Gene3D" id="1.10.10.2840">
    <property type="entry name" value="PucR C-terminal helix-turn-helix domain"/>
    <property type="match status" value="1"/>
</dbReference>
<feature type="domain" description="CdaR GGDEF-like" evidence="3">
    <location>
        <begin position="191"/>
        <end position="295"/>
    </location>
</feature>
<dbReference type="Pfam" id="PF17853">
    <property type="entry name" value="GGDEF_2"/>
    <property type="match status" value="1"/>
</dbReference>
<evidence type="ECO:0000313" key="5">
    <source>
        <dbReference type="Proteomes" id="UP000551501"/>
    </source>
</evidence>
<dbReference type="InterPro" id="IPR025736">
    <property type="entry name" value="PucR_C-HTH_dom"/>
</dbReference>
<dbReference type="PANTHER" id="PTHR33744:SF1">
    <property type="entry name" value="DNA-BINDING TRANSCRIPTIONAL ACTIVATOR ADER"/>
    <property type="match status" value="1"/>
</dbReference>
<dbReference type="RefSeq" id="WP_183370734.1">
    <property type="nucleotide sequence ID" value="NZ_BAABHL010000122.1"/>
</dbReference>
<protein>
    <submittedName>
        <fullName evidence="4">DNA-binding PucR family transcriptional regulator</fullName>
    </submittedName>
</protein>
<keyword evidence="4" id="KW-0238">DNA-binding</keyword>
<comment type="similarity">
    <text evidence="1">Belongs to the CdaR family.</text>
</comment>
<organism evidence="4 5">
    <name type="scientific">Gordonia humi</name>
    <dbReference type="NCBI Taxonomy" id="686429"/>
    <lineage>
        <taxon>Bacteria</taxon>
        <taxon>Bacillati</taxon>
        <taxon>Actinomycetota</taxon>
        <taxon>Actinomycetes</taxon>
        <taxon>Mycobacteriales</taxon>
        <taxon>Gordoniaceae</taxon>
        <taxon>Gordonia</taxon>
    </lineage>
</organism>
<dbReference type="InterPro" id="IPR042070">
    <property type="entry name" value="PucR_C-HTH_sf"/>
</dbReference>
<dbReference type="InterPro" id="IPR051448">
    <property type="entry name" value="CdaR-like_regulators"/>
</dbReference>
<feature type="domain" description="PucR C-terminal helix-turn-helix" evidence="2">
    <location>
        <begin position="344"/>
        <end position="398"/>
    </location>
</feature>